<evidence type="ECO:0000313" key="1">
    <source>
        <dbReference type="EMBL" id="SBP27743.1"/>
    </source>
</evidence>
<sequence>GTLCCTDICCYLLEVTVLSKARVRTLSLVLLSADSRFLPGS</sequence>
<name>A0A1A7YBV3_9TELE</name>
<dbReference type="AlphaFoldDB" id="A0A1A7YBV3"/>
<reference evidence="1" key="1">
    <citation type="submission" date="2016-05" db="EMBL/GenBank/DDBJ databases">
        <authorList>
            <person name="Lavstsen T."/>
            <person name="Jespersen J.S."/>
        </authorList>
    </citation>
    <scope>NUCLEOTIDE SEQUENCE</scope>
    <source>
        <tissue evidence="1">Brain</tissue>
    </source>
</reference>
<gene>
    <name evidence="1" type="primary">LRRC6</name>
</gene>
<feature type="non-terminal residue" evidence="1">
    <location>
        <position position="41"/>
    </location>
</feature>
<reference evidence="1" key="2">
    <citation type="submission" date="2016-06" db="EMBL/GenBank/DDBJ databases">
        <title>The genome of a short-lived fish provides insights into sex chromosome evolution and the genetic control of aging.</title>
        <authorList>
            <person name="Reichwald K."/>
            <person name="Felder M."/>
            <person name="Petzold A."/>
            <person name="Koch P."/>
            <person name="Groth M."/>
            <person name="Platzer M."/>
        </authorList>
    </citation>
    <scope>NUCLEOTIDE SEQUENCE</scope>
    <source>
        <tissue evidence="1">Brain</tissue>
    </source>
</reference>
<accession>A0A1A7YBV3</accession>
<feature type="non-terminal residue" evidence="1">
    <location>
        <position position="1"/>
    </location>
</feature>
<dbReference type="EMBL" id="HADX01005511">
    <property type="protein sequence ID" value="SBP27743.1"/>
    <property type="molecule type" value="Transcribed_RNA"/>
</dbReference>
<proteinExistence type="predicted"/>
<organism evidence="1">
    <name type="scientific">Iconisemion striatum</name>
    <dbReference type="NCBI Taxonomy" id="60296"/>
    <lineage>
        <taxon>Eukaryota</taxon>
        <taxon>Metazoa</taxon>
        <taxon>Chordata</taxon>
        <taxon>Craniata</taxon>
        <taxon>Vertebrata</taxon>
        <taxon>Euteleostomi</taxon>
        <taxon>Actinopterygii</taxon>
        <taxon>Neopterygii</taxon>
        <taxon>Teleostei</taxon>
        <taxon>Neoteleostei</taxon>
        <taxon>Acanthomorphata</taxon>
        <taxon>Ovalentaria</taxon>
        <taxon>Atherinomorphae</taxon>
        <taxon>Cyprinodontiformes</taxon>
        <taxon>Nothobranchiidae</taxon>
        <taxon>Iconisemion</taxon>
    </lineage>
</organism>
<protein>
    <submittedName>
        <fullName evidence="1">Leucine rich repeat containing 6</fullName>
    </submittedName>
</protein>